<dbReference type="SUPFAM" id="SSF53649">
    <property type="entry name" value="Alkaline phosphatase-like"/>
    <property type="match status" value="1"/>
</dbReference>
<organism evidence="1 2">
    <name type="scientific">Lysinibacillus fusiformis</name>
    <dbReference type="NCBI Taxonomy" id="28031"/>
    <lineage>
        <taxon>Bacteria</taxon>
        <taxon>Bacillati</taxon>
        <taxon>Bacillota</taxon>
        <taxon>Bacilli</taxon>
        <taxon>Bacillales</taxon>
        <taxon>Bacillaceae</taxon>
        <taxon>Lysinibacillus</taxon>
    </lineage>
</organism>
<dbReference type="AlphaFoldDB" id="A0A1H9LZX9"/>
<dbReference type="GO" id="GO:0016787">
    <property type="term" value="F:hydrolase activity"/>
    <property type="evidence" value="ECO:0007669"/>
    <property type="project" value="UniProtKB-ARBA"/>
</dbReference>
<dbReference type="PANTHER" id="PTHR10151:SF120">
    <property type="entry name" value="BIS(5'-ADENOSYL)-TRIPHOSPHATASE"/>
    <property type="match status" value="1"/>
</dbReference>
<dbReference type="Proteomes" id="UP000199410">
    <property type="component" value="Unassembled WGS sequence"/>
</dbReference>
<dbReference type="Pfam" id="PF01663">
    <property type="entry name" value="Phosphodiest"/>
    <property type="match status" value="1"/>
</dbReference>
<proteinExistence type="predicted"/>
<sequence length="472" mass="54503">MKLLVIGIDALMPELVYNNLDLCPNIARLIETGTSGAYSGYIYGHGSRDNWISMYTGLEPEVHGTVLNRFKETNRMPRSTDYNDENTIWNIISKHHYKVGFWKGLSTTPPQSVNGYIVAGEPHYENEGYDAEIVSRKPILIDDKQYLLQFIKGEEPIHPEPKALKDFGYTFEGLKGNPQLIDNLLEPSYFEEALDFFEKNLDFRLQNMISVQKKEPVDLMWMYDAVFDYIAHFQMFDTGHQVLKKALSILDKFIGKLIGELNPKNILLLSDHGQKSYREIFPDLSNEIVEEAFGLAKQCIITKQNIVLIGRMEGLLSGLHSLNGIICFSGEAFAQAKLQNFRTIDIYSMILELFNIEIPSNRKGYIQNIFSKEHAIKNKAKIIPNCPKQPVLLIQSEEVSEFNRAINEFYKQNRFKSIYVYGEKRYKEVFLANDQVDGFYPNDINFSDIDCHEIYAVYHNHVTKNIQFIRVR</sequence>
<comment type="caution">
    <text evidence="1">The sequence shown here is derived from an EMBL/GenBank/DDBJ whole genome shotgun (WGS) entry which is preliminary data.</text>
</comment>
<protein>
    <submittedName>
        <fullName evidence="1">Type I phosphodiesterase / nucleotide pyrophosphatase</fullName>
    </submittedName>
</protein>
<dbReference type="PANTHER" id="PTHR10151">
    <property type="entry name" value="ECTONUCLEOTIDE PYROPHOSPHATASE/PHOSPHODIESTERASE"/>
    <property type="match status" value="1"/>
</dbReference>
<dbReference type="RefSeq" id="WP_089986764.1">
    <property type="nucleotide sequence ID" value="NZ_FMVP01000011.1"/>
</dbReference>
<evidence type="ECO:0000313" key="1">
    <source>
        <dbReference type="EMBL" id="SER16960.1"/>
    </source>
</evidence>
<dbReference type="Gene3D" id="3.40.720.10">
    <property type="entry name" value="Alkaline Phosphatase, subunit A"/>
    <property type="match status" value="1"/>
</dbReference>
<reference evidence="1 2" key="1">
    <citation type="submission" date="2016-10" db="EMBL/GenBank/DDBJ databases">
        <authorList>
            <person name="Varghese N."/>
            <person name="Submissions S."/>
        </authorList>
    </citation>
    <scope>NUCLEOTIDE SEQUENCE [LARGE SCALE GENOMIC DNA]</scope>
    <source>
        <strain evidence="1 2">TC-13</strain>
    </source>
</reference>
<evidence type="ECO:0000313" key="2">
    <source>
        <dbReference type="Proteomes" id="UP000199410"/>
    </source>
</evidence>
<dbReference type="InterPro" id="IPR002591">
    <property type="entry name" value="Phosphodiest/P_Trfase"/>
</dbReference>
<name>A0A1H9LZX9_9BACI</name>
<gene>
    <name evidence="1" type="ORF">SAMN02787113_03157</name>
</gene>
<dbReference type="EMBL" id="FOEL01000011">
    <property type="protein sequence ID" value="SER16960.1"/>
    <property type="molecule type" value="Genomic_DNA"/>
</dbReference>
<accession>A0A1H9LZX9</accession>
<dbReference type="InterPro" id="IPR017850">
    <property type="entry name" value="Alkaline_phosphatase_core_sf"/>
</dbReference>